<dbReference type="InterPro" id="IPR043875">
    <property type="entry name" value="DUF5857"/>
</dbReference>
<gene>
    <name evidence="3" type="ORF">LCPAC201_00240</name>
</gene>
<dbReference type="Pfam" id="PF19175">
    <property type="entry name" value="DUF5857"/>
    <property type="match status" value="1"/>
</dbReference>
<dbReference type="EMBL" id="MK500498">
    <property type="protein sequence ID" value="QBK90723.1"/>
    <property type="molecule type" value="Genomic_DNA"/>
</dbReference>
<evidence type="ECO:0000259" key="2">
    <source>
        <dbReference type="Pfam" id="PF19175"/>
    </source>
</evidence>
<keyword evidence="1" id="KW-0472">Membrane</keyword>
<feature type="transmembrane region" description="Helical" evidence="1">
    <location>
        <begin position="290"/>
        <end position="313"/>
    </location>
</feature>
<proteinExistence type="predicted"/>
<accession>A0A481Z4A4</accession>
<evidence type="ECO:0000256" key="1">
    <source>
        <dbReference type="SAM" id="Phobius"/>
    </source>
</evidence>
<reference evidence="3" key="1">
    <citation type="journal article" date="2019" name="MBio">
        <title>Virus Genomes from Deep Sea Sediments Expand the Ocean Megavirome and Support Independent Origins of Viral Gigantism.</title>
        <authorList>
            <person name="Backstrom D."/>
            <person name="Yutin N."/>
            <person name="Jorgensen S.L."/>
            <person name="Dharamshi J."/>
            <person name="Homa F."/>
            <person name="Zaremba-Niedwiedzka K."/>
            <person name="Spang A."/>
            <person name="Wolf Y.I."/>
            <person name="Koonin E.V."/>
            <person name="Ettema T.J."/>
        </authorList>
    </citation>
    <scope>NUCLEOTIDE SEQUENCE</scope>
</reference>
<feature type="domain" description="DUF5857" evidence="2">
    <location>
        <begin position="133"/>
        <end position="244"/>
    </location>
</feature>
<keyword evidence="1 3" id="KW-0812">Transmembrane</keyword>
<sequence length="317" mass="35267">MNFPSRSQCRGDNSSGQKWFDVWSNRACYNLYHDFIYNSGEAAGQWNKENWEESQKDFVRILNKYLGEGHRITLPGFPDYDLFQEQLGGNFESFCNRLPGVCDIALQAFCQGKTTNPPCPNCQGRFGCGSECTTREGIAANKGILGFCGCYAPLPNVEQARRVISKDPQCDPLCTRLKTIPLDDGKGNNLQCTNDTCVIDDVTIEASKSTIGGTVDFEQICRNCKPCTCIISGIDITTTADQINQFKVEFNQFCGKNSLCLKIEPDGVDQTVDCQNAITAKTPTTDPLVIPWWVIVGGVIFIVIIILILVFVYKDKR</sequence>
<organism evidence="3">
    <name type="scientific">Pithovirus LCPAC201</name>
    <dbReference type="NCBI Taxonomy" id="2506591"/>
    <lineage>
        <taxon>Viruses</taxon>
        <taxon>Pithoviruses</taxon>
    </lineage>
</organism>
<evidence type="ECO:0000313" key="3">
    <source>
        <dbReference type="EMBL" id="QBK90723.1"/>
    </source>
</evidence>
<keyword evidence="1" id="KW-1133">Transmembrane helix</keyword>
<protein>
    <submittedName>
        <fullName evidence="3">Transmembrane protein</fullName>
    </submittedName>
</protein>
<name>A0A481Z4A4_9VIRU</name>